<protein>
    <submittedName>
        <fullName evidence="2">Uncharacterized protein</fullName>
    </submittedName>
</protein>
<accession>A0A2K8KZZ4</accession>
<sequence>MNETHDGTEATGLAGVLGGTALAFWAAIVLL</sequence>
<evidence type="ECO:0000313" key="2">
    <source>
        <dbReference type="EMBL" id="ATX80577.1"/>
    </source>
</evidence>
<keyword evidence="1" id="KW-0472">Membrane</keyword>
<keyword evidence="1" id="KW-0812">Transmembrane</keyword>
<evidence type="ECO:0000256" key="1">
    <source>
        <dbReference type="SAM" id="Phobius"/>
    </source>
</evidence>
<proteinExistence type="predicted"/>
<dbReference type="EMBL" id="CP018799">
    <property type="protein sequence ID" value="ATX80577.1"/>
    <property type="molecule type" value="Genomic_DNA"/>
</dbReference>
<keyword evidence="3" id="KW-1185">Reference proteome</keyword>
<feature type="transmembrane region" description="Helical" evidence="1">
    <location>
        <begin position="12"/>
        <end position="30"/>
    </location>
</feature>
<evidence type="ECO:0000313" key="3">
    <source>
        <dbReference type="Proteomes" id="UP000231701"/>
    </source>
</evidence>
<dbReference type="Proteomes" id="UP000231701">
    <property type="component" value="Chromosome"/>
</dbReference>
<dbReference type="KEGG" id="maes:Ga0123461_2171"/>
<keyword evidence="1" id="KW-1133">Transmembrane helix</keyword>
<dbReference type="AlphaFoldDB" id="A0A2K8KZZ4"/>
<gene>
    <name evidence="2" type="ORF">Ga0123461_2171</name>
</gene>
<reference evidence="2 3" key="1">
    <citation type="submission" date="2016-12" db="EMBL/GenBank/DDBJ databases">
        <title>Isolation and genomic insights into novel planktonic Zetaproteobacteria from stratified waters of the Chesapeake Bay.</title>
        <authorList>
            <person name="McAllister S.M."/>
            <person name="Kato S."/>
            <person name="Chan C.S."/>
            <person name="Chiu B.K."/>
            <person name="Field E.K."/>
        </authorList>
    </citation>
    <scope>NUCLEOTIDE SEQUENCE [LARGE SCALE GENOMIC DNA]</scope>
    <source>
        <strain evidence="2 3">CP-5</strain>
    </source>
</reference>
<organism evidence="2 3">
    <name type="scientific">Mariprofundus aestuarium</name>
    <dbReference type="NCBI Taxonomy" id="1921086"/>
    <lineage>
        <taxon>Bacteria</taxon>
        <taxon>Pseudomonadati</taxon>
        <taxon>Pseudomonadota</taxon>
        <taxon>Candidatius Mariprofundia</taxon>
        <taxon>Mariprofundales</taxon>
        <taxon>Mariprofundaceae</taxon>
        <taxon>Mariprofundus</taxon>
    </lineage>
</organism>
<name>A0A2K8KZZ4_MARES</name>